<feature type="transmembrane region" description="Helical" evidence="14">
    <location>
        <begin position="780"/>
        <end position="799"/>
    </location>
</feature>
<dbReference type="GO" id="GO:0016567">
    <property type="term" value="P:protein ubiquitination"/>
    <property type="evidence" value="ECO:0007669"/>
    <property type="project" value="TreeGrafter"/>
</dbReference>
<dbReference type="PANTHER" id="PTHR14255:SF31">
    <property type="entry name" value="SULFITE EXPORTER TAUE_SAFE FAMILY PROTEIN 3-LIKE"/>
    <property type="match status" value="1"/>
</dbReference>
<feature type="domain" description="RRM" evidence="15">
    <location>
        <begin position="139"/>
        <end position="217"/>
    </location>
</feature>
<dbReference type="PROSITE" id="PS50102">
    <property type="entry name" value="RRM"/>
    <property type="match status" value="1"/>
</dbReference>
<reference evidence="16 17" key="1">
    <citation type="submission" date="2019-06" db="EMBL/GenBank/DDBJ databases">
        <title>A chromosomal-level reference genome of Carpinus fangiana (Coryloideae, Betulaceae).</title>
        <authorList>
            <person name="Yang X."/>
            <person name="Wang Z."/>
            <person name="Zhang L."/>
            <person name="Hao G."/>
            <person name="Liu J."/>
            <person name="Yang Y."/>
        </authorList>
    </citation>
    <scope>NUCLEOTIDE SEQUENCE [LARGE SCALE GENOMIC DNA]</scope>
    <source>
        <strain evidence="16">Cfa_2016G</strain>
        <tissue evidence="16">Leaf</tissue>
    </source>
</reference>
<dbReference type="GO" id="GO:0031464">
    <property type="term" value="C:Cul4A-RING E3 ubiquitin ligase complex"/>
    <property type="evidence" value="ECO:0007669"/>
    <property type="project" value="TreeGrafter"/>
</dbReference>
<keyword evidence="5" id="KW-0507">mRNA processing</keyword>
<dbReference type="GO" id="GO:0016020">
    <property type="term" value="C:membrane"/>
    <property type="evidence" value="ECO:0007669"/>
    <property type="project" value="UniProtKB-SubCell"/>
</dbReference>
<dbReference type="InterPro" id="IPR034143">
    <property type="entry name" value="snRNP70_RRM"/>
</dbReference>
<evidence type="ECO:0000256" key="12">
    <source>
        <dbReference type="PROSITE-ProRule" id="PRU00176"/>
    </source>
</evidence>
<dbReference type="GO" id="GO:0016607">
    <property type="term" value="C:nuclear speck"/>
    <property type="evidence" value="ECO:0007669"/>
    <property type="project" value="UniProtKB-SubCell"/>
</dbReference>
<evidence type="ECO:0000256" key="7">
    <source>
        <dbReference type="ARBA" id="ARBA00022884"/>
    </source>
</evidence>
<evidence type="ECO:0000256" key="14">
    <source>
        <dbReference type="SAM" id="Phobius"/>
    </source>
</evidence>
<evidence type="ECO:0000256" key="11">
    <source>
        <dbReference type="ARBA" id="ARBA00023274"/>
    </source>
</evidence>
<feature type="region of interest" description="Disordered" evidence="13">
    <location>
        <begin position="601"/>
        <end position="624"/>
    </location>
</feature>
<dbReference type="GO" id="GO:0030619">
    <property type="term" value="F:U1 snRNA binding"/>
    <property type="evidence" value="ECO:0007669"/>
    <property type="project" value="InterPro"/>
</dbReference>
<evidence type="ECO:0000256" key="8">
    <source>
        <dbReference type="ARBA" id="ARBA00022989"/>
    </source>
</evidence>
<dbReference type="AlphaFoldDB" id="A0A5N6QNF1"/>
<keyword evidence="6 14" id="KW-0812">Transmembrane</keyword>
<dbReference type="Pfam" id="PF00076">
    <property type="entry name" value="RRM_1"/>
    <property type="match status" value="1"/>
</dbReference>
<dbReference type="GO" id="GO:0006397">
    <property type="term" value="P:mRNA processing"/>
    <property type="evidence" value="ECO:0007669"/>
    <property type="project" value="UniProtKB-KW"/>
</dbReference>
<evidence type="ECO:0000313" key="17">
    <source>
        <dbReference type="Proteomes" id="UP000327013"/>
    </source>
</evidence>
<evidence type="ECO:0000259" key="15">
    <source>
        <dbReference type="PROSITE" id="PS50102"/>
    </source>
</evidence>
<feature type="compositionally biased region" description="Basic and acidic residues" evidence="13">
    <location>
        <begin position="260"/>
        <end position="375"/>
    </location>
</feature>
<dbReference type="Pfam" id="PF01925">
    <property type="entry name" value="TauE"/>
    <property type="match status" value="2"/>
</dbReference>
<dbReference type="InterPro" id="IPR035979">
    <property type="entry name" value="RBD_domain_sf"/>
</dbReference>
<dbReference type="OrthoDB" id="434519at2759"/>
<evidence type="ECO:0000256" key="6">
    <source>
        <dbReference type="ARBA" id="ARBA00022692"/>
    </source>
</evidence>
<feature type="transmembrane region" description="Helical" evidence="14">
    <location>
        <begin position="668"/>
        <end position="691"/>
    </location>
</feature>
<feature type="compositionally biased region" description="Polar residues" evidence="13">
    <location>
        <begin position="244"/>
        <end position="258"/>
    </location>
</feature>
<feature type="transmembrane region" description="Helical" evidence="14">
    <location>
        <begin position="712"/>
        <end position="738"/>
    </location>
</feature>
<accession>A0A5N6QNF1</accession>
<dbReference type="InterPro" id="IPR012677">
    <property type="entry name" value="Nucleotide-bd_a/b_plait_sf"/>
</dbReference>
<keyword evidence="7 12" id="KW-0694">RNA-binding</keyword>
<name>A0A5N6QNF1_9ROSI</name>
<comment type="similarity">
    <text evidence="4">Belongs to the 4-toluene sulfonate uptake permease (TSUP) (TC 2.A.102) family.</text>
</comment>
<dbReference type="SMART" id="SM00360">
    <property type="entry name" value="RRM"/>
    <property type="match status" value="1"/>
</dbReference>
<keyword evidence="8 14" id="KW-1133">Transmembrane helix</keyword>
<keyword evidence="9 14" id="KW-0472">Membrane</keyword>
<dbReference type="Pfam" id="PF12220">
    <property type="entry name" value="U1snRNP70_N"/>
    <property type="match status" value="1"/>
</dbReference>
<feature type="compositionally biased region" description="Basic and acidic residues" evidence="13">
    <location>
        <begin position="382"/>
        <end position="415"/>
    </location>
</feature>
<keyword evidence="11" id="KW-0687">Ribonucleoprotein</keyword>
<feature type="transmembrane region" description="Helical" evidence="14">
    <location>
        <begin position="562"/>
        <end position="581"/>
    </location>
</feature>
<feature type="transmembrane region" description="Helical" evidence="14">
    <location>
        <begin position="461"/>
        <end position="491"/>
    </location>
</feature>
<dbReference type="PANTHER" id="PTHR14255">
    <property type="entry name" value="CEREBLON"/>
    <property type="match status" value="1"/>
</dbReference>
<dbReference type="InterPro" id="IPR022023">
    <property type="entry name" value="U1snRNP70_N"/>
</dbReference>
<feature type="region of interest" description="Disordered" evidence="13">
    <location>
        <begin position="221"/>
        <end position="415"/>
    </location>
</feature>
<feature type="transmembrane region" description="Helical" evidence="14">
    <location>
        <begin position="643"/>
        <end position="662"/>
    </location>
</feature>
<dbReference type="Gene3D" id="3.30.70.330">
    <property type="match status" value="1"/>
</dbReference>
<protein>
    <recommendedName>
        <fullName evidence="15">RRM domain-containing protein</fullName>
    </recommendedName>
</protein>
<dbReference type="CDD" id="cd12236">
    <property type="entry name" value="RRM_snRNP70"/>
    <property type="match status" value="1"/>
</dbReference>
<feature type="transmembrane region" description="Helical" evidence="14">
    <location>
        <begin position="750"/>
        <end position="773"/>
    </location>
</feature>
<comment type="subcellular location">
    <subcellularLocation>
        <location evidence="1">Membrane</location>
        <topology evidence="1">Multi-pass membrane protein</topology>
    </subcellularLocation>
    <subcellularLocation>
        <location evidence="2">Nucleus speckle</location>
    </subcellularLocation>
    <subcellularLocation>
        <location evidence="3">Nucleus</location>
        <location evidence="3">Nucleoplasm</location>
    </subcellularLocation>
</comment>
<dbReference type="InterPro" id="IPR000504">
    <property type="entry name" value="RRM_dom"/>
</dbReference>
<evidence type="ECO:0000256" key="10">
    <source>
        <dbReference type="ARBA" id="ARBA00023242"/>
    </source>
</evidence>
<dbReference type="FunFam" id="3.30.70.330:FF:000153">
    <property type="entry name" value="U1 small nuclear ribonucleoprotein 70 kDa"/>
    <property type="match status" value="1"/>
</dbReference>
<evidence type="ECO:0000256" key="9">
    <source>
        <dbReference type="ARBA" id="ARBA00023136"/>
    </source>
</evidence>
<evidence type="ECO:0000256" key="13">
    <source>
        <dbReference type="SAM" id="MobiDB-lite"/>
    </source>
</evidence>
<proteinExistence type="inferred from homology"/>
<dbReference type="GO" id="GO:1990904">
    <property type="term" value="C:ribonucleoprotein complex"/>
    <property type="evidence" value="ECO:0007669"/>
    <property type="project" value="UniProtKB-KW"/>
</dbReference>
<feature type="transmembrane region" description="Helical" evidence="14">
    <location>
        <begin position="811"/>
        <end position="836"/>
    </location>
</feature>
<dbReference type="EMBL" id="CM017321">
    <property type="protein sequence ID" value="KAE7999914.1"/>
    <property type="molecule type" value="Genomic_DNA"/>
</dbReference>
<evidence type="ECO:0000313" key="16">
    <source>
        <dbReference type="EMBL" id="KAE7999914.1"/>
    </source>
</evidence>
<evidence type="ECO:0000256" key="1">
    <source>
        <dbReference type="ARBA" id="ARBA00004141"/>
    </source>
</evidence>
<feature type="region of interest" description="Disordered" evidence="13">
    <location>
        <begin position="82"/>
        <end position="103"/>
    </location>
</feature>
<dbReference type="Proteomes" id="UP000327013">
    <property type="component" value="Chromosome 1"/>
</dbReference>
<evidence type="ECO:0000256" key="5">
    <source>
        <dbReference type="ARBA" id="ARBA00022664"/>
    </source>
</evidence>
<sequence>MGDYNEALMRNQQNAAVQARTKVQNRASVQQLKLIGQSHPTGLTANLLKLFEPRPPLEFKPPPEKRKCPSLTGMAQFVSRFAEPGDPEYAPPVQEAETPAQRRARVHQLRLEKGAENATEELQKYNPSEDPNISGDPYKTLFVARLSYETTESRLKRELESYGPIKRVRLITDKETNKPRGYAFIEYVHTRDMKAAYKQADGRKIDGRRVLVDVERGRTVPNWRPRRLGGGLGTTRVGGEDVNQRYSGREQQVQSGAPSRSEEPRVREDRHTEREGERDLEVEDHDRDHGRSRDKSTYDQVESKHEKDRHSERERDYDHTEPEDDRGWYEQPEHEHKHLDKDHDTEHYEHRRSRGQYDHLDVPDDPDRYDQYPDRMEEDDYHYERATSESRERERTRDLEREYRRSERVGSAERNLRDKETENFEKEVREGFLLRTVHFLWQSGKSSYEHVWPEMEFSWKIVVGSIVGFFGAALGSVGGVGGGGIFVPMLTLIIGFDPKSSTAISKCMIMGAAGSTVYYNMRLRHPTLDMPLIDYDLALLFQPMLMLGISIGVAFNVMFADWMVTVLLIILFIGTSTKALFKGVETWKKETMMKKEAAKLLESESKPGDGSGEEYKALPSGPAGAQDEEVPLIRNIYWKELSLLVYVWVAFLIVQIIKTYTVTCSTKYWILNSLQVPIAASVTIFEAICLYKGTRVIASKGKEITNWKLHQLFLYCSCGIVAGMVGGLLGLGGGFILGPLFLELGIPPQVASATSTFAMVFSSSMSVVQYYLLNRFPVPYAAFFVLVATIAAFTGQHVVRKIIAFLGRTSIIIFILALTIFVSAISLGGVGIANMVEKMANQEYMGFENLCHES</sequence>
<keyword evidence="10" id="KW-0539">Nucleus</keyword>
<organism evidence="16 17">
    <name type="scientific">Carpinus fangiana</name>
    <dbReference type="NCBI Taxonomy" id="176857"/>
    <lineage>
        <taxon>Eukaryota</taxon>
        <taxon>Viridiplantae</taxon>
        <taxon>Streptophyta</taxon>
        <taxon>Embryophyta</taxon>
        <taxon>Tracheophyta</taxon>
        <taxon>Spermatophyta</taxon>
        <taxon>Magnoliopsida</taxon>
        <taxon>eudicotyledons</taxon>
        <taxon>Gunneridae</taxon>
        <taxon>Pentapetalae</taxon>
        <taxon>rosids</taxon>
        <taxon>fabids</taxon>
        <taxon>Fagales</taxon>
        <taxon>Betulaceae</taxon>
        <taxon>Carpinus</taxon>
    </lineage>
</organism>
<gene>
    <name evidence="16" type="ORF">FH972_004298</name>
</gene>
<keyword evidence="17" id="KW-1185">Reference proteome</keyword>
<evidence type="ECO:0000256" key="3">
    <source>
        <dbReference type="ARBA" id="ARBA00004642"/>
    </source>
</evidence>
<dbReference type="InterPro" id="IPR002781">
    <property type="entry name" value="TM_pro_TauE-like"/>
</dbReference>
<dbReference type="SUPFAM" id="SSF54928">
    <property type="entry name" value="RNA-binding domain, RBD"/>
    <property type="match status" value="1"/>
</dbReference>
<evidence type="ECO:0000256" key="2">
    <source>
        <dbReference type="ARBA" id="ARBA00004324"/>
    </source>
</evidence>
<evidence type="ECO:0000256" key="4">
    <source>
        <dbReference type="ARBA" id="ARBA00009142"/>
    </source>
</evidence>
<feature type="transmembrane region" description="Helical" evidence="14">
    <location>
        <begin position="533"/>
        <end position="556"/>
    </location>
</feature>